<dbReference type="EMBL" id="JBJKFK010000159">
    <property type="protein sequence ID" value="KAL3319210.1"/>
    <property type="molecule type" value="Genomic_DNA"/>
</dbReference>
<dbReference type="AlphaFoldDB" id="A0ABD2QI43"/>
<proteinExistence type="predicted"/>
<comment type="caution">
    <text evidence="1">The sequence shown here is derived from an EMBL/GenBank/DDBJ whole genome shotgun (WGS) entry which is preliminary data.</text>
</comment>
<name>A0ABD2QI43_9PLAT</name>
<organism evidence="1 2">
    <name type="scientific">Cichlidogyrus casuarinus</name>
    <dbReference type="NCBI Taxonomy" id="1844966"/>
    <lineage>
        <taxon>Eukaryota</taxon>
        <taxon>Metazoa</taxon>
        <taxon>Spiralia</taxon>
        <taxon>Lophotrochozoa</taxon>
        <taxon>Platyhelminthes</taxon>
        <taxon>Monogenea</taxon>
        <taxon>Monopisthocotylea</taxon>
        <taxon>Dactylogyridea</taxon>
        <taxon>Ancyrocephalidae</taxon>
        <taxon>Cichlidogyrus</taxon>
    </lineage>
</organism>
<accession>A0ABD2QI43</accession>
<gene>
    <name evidence="1" type="ORF">Ciccas_002128</name>
</gene>
<sequence length="77" mass="8459">MLSPWPLSATDVVKDLSSETLPTMTAMLPKAFLTTVIARTWNKDVSLDVLLCPLFSLFAHFALLPGTGRRPAYHSQA</sequence>
<protein>
    <submittedName>
        <fullName evidence="1">Uncharacterized protein</fullName>
    </submittedName>
</protein>
<dbReference type="Proteomes" id="UP001626550">
    <property type="component" value="Unassembled WGS sequence"/>
</dbReference>
<evidence type="ECO:0000313" key="1">
    <source>
        <dbReference type="EMBL" id="KAL3319210.1"/>
    </source>
</evidence>
<reference evidence="1 2" key="1">
    <citation type="submission" date="2024-11" db="EMBL/GenBank/DDBJ databases">
        <title>Adaptive evolution of stress response genes in parasites aligns with host niche diversity.</title>
        <authorList>
            <person name="Hahn C."/>
            <person name="Resl P."/>
        </authorList>
    </citation>
    <scope>NUCLEOTIDE SEQUENCE [LARGE SCALE GENOMIC DNA]</scope>
    <source>
        <strain evidence="1">EGGRZ-B1_66</strain>
        <tissue evidence="1">Body</tissue>
    </source>
</reference>
<evidence type="ECO:0000313" key="2">
    <source>
        <dbReference type="Proteomes" id="UP001626550"/>
    </source>
</evidence>
<keyword evidence="2" id="KW-1185">Reference proteome</keyword>